<name>A0A1M7R4A2_9BURK</name>
<keyword evidence="2" id="KW-0812">Transmembrane</keyword>
<feature type="transmembrane region" description="Helical" evidence="2">
    <location>
        <begin position="96"/>
        <end position="120"/>
    </location>
</feature>
<evidence type="ECO:0000256" key="2">
    <source>
        <dbReference type="SAM" id="Phobius"/>
    </source>
</evidence>
<dbReference type="STRING" id="551987.SAMN05192549_110117"/>
<dbReference type="RefSeq" id="WP_072787435.1">
    <property type="nucleotide sequence ID" value="NZ_FRCX01000010.1"/>
</dbReference>
<feature type="transmembrane region" description="Helical" evidence="2">
    <location>
        <begin position="248"/>
        <end position="267"/>
    </location>
</feature>
<feature type="transmembrane region" description="Helical" evidence="2">
    <location>
        <begin position="213"/>
        <end position="236"/>
    </location>
</feature>
<dbReference type="Pfam" id="PF13347">
    <property type="entry name" value="MFS_2"/>
    <property type="match status" value="1"/>
</dbReference>
<evidence type="ECO:0000256" key="1">
    <source>
        <dbReference type="ARBA" id="ARBA00009617"/>
    </source>
</evidence>
<dbReference type="AlphaFoldDB" id="A0A1M7R4A2"/>
<evidence type="ECO:0000313" key="3">
    <source>
        <dbReference type="EMBL" id="SHN40023.1"/>
    </source>
</evidence>
<evidence type="ECO:0000313" key="4">
    <source>
        <dbReference type="Proteomes" id="UP000184339"/>
    </source>
</evidence>
<dbReference type="PANTHER" id="PTHR11328">
    <property type="entry name" value="MAJOR FACILITATOR SUPERFAMILY DOMAIN-CONTAINING PROTEIN"/>
    <property type="match status" value="1"/>
</dbReference>
<dbReference type="Proteomes" id="UP000184339">
    <property type="component" value="Unassembled WGS sequence"/>
</dbReference>
<feature type="transmembrane region" description="Helical" evidence="2">
    <location>
        <begin position="132"/>
        <end position="152"/>
    </location>
</feature>
<feature type="transmembrane region" description="Helical" evidence="2">
    <location>
        <begin position="336"/>
        <end position="362"/>
    </location>
</feature>
<dbReference type="EMBL" id="FRCX01000010">
    <property type="protein sequence ID" value="SHN40023.1"/>
    <property type="molecule type" value="Genomic_DNA"/>
</dbReference>
<dbReference type="GO" id="GO:0005886">
    <property type="term" value="C:plasma membrane"/>
    <property type="evidence" value="ECO:0007669"/>
    <property type="project" value="TreeGrafter"/>
</dbReference>
<proteinExistence type="inferred from homology"/>
<dbReference type="OrthoDB" id="181905at2"/>
<feature type="transmembrane region" description="Helical" evidence="2">
    <location>
        <begin position="374"/>
        <end position="392"/>
    </location>
</feature>
<dbReference type="Gene3D" id="1.20.1250.20">
    <property type="entry name" value="MFS general substrate transporter like domains"/>
    <property type="match status" value="2"/>
</dbReference>
<feature type="transmembrane region" description="Helical" evidence="2">
    <location>
        <begin position="70"/>
        <end position="90"/>
    </location>
</feature>
<feature type="transmembrane region" description="Helical" evidence="2">
    <location>
        <begin position="164"/>
        <end position="183"/>
    </location>
</feature>
<gene>
    <name evidence="3" type="ORF">SAMN05192549_110117</name>
</gene>
<feature type="transmembrane region" description="Helical" evidence="2">
    <location>
        <begin position="26"/>
        <end position="49"/>
    </location>
</feature>
<keyword evidence="2" id="KW-0472">Membrane</keyword>
<comment type="similarity">
    <text evidence="1">Belongs to the sodium:galactoside symporter (TC 2.A.2) family.</text>
</comment>
<sequence>MSNAAYGLLGAPLAMAALPLFVQLPAYYATHLGVALAPLGGVLFAARLIDMLQDPLLGHLLDRAQAQQRRWMALGAAVLALAFAALWLPPQAGAPGAWLALMLVLAYGAHSLVNIAYLAWGAHLPRALGAVAWREGMGLAGMLAASLVPAAILAGDAAQVRPRLAVYSLVYALLLLLAMLVLLRYAPPAASRTAPQGWRDTLRELTRNRAVRALLLPYFLNALSVAVPATLALFYIGDQLGAPQQAGVFLACYFGAAACGLPAWTALARKLGPLRCWRLGMLLSVAGFCGAALLGPGDLLAYGAVCIAAGAALGADLALPPVLLGRALGAHLGAGAGFGIFTLLGKLALALAGLSLPLLAWLGYQPGHGGGPSLTLAYAVLPCFLKLLAIAASRSTT</sequence>
<feature type="transmembrane region" description="Helical" evidence="2">
    <location>
        <begin position="279"/>
        <end position="295"/>
    </location>
</feature>
<protein>
    <submittedName>
        <fullName evidence="3">Na+/melibiose symporter</fullName>
    </submittedName>
</protein>
<dbReference type="InterPro" id="IPR039672">
    <property type="entry name" value="MFS_2"/>
</dbReference>
<reference evidence="4" key="1">
    <citation type="submission" date="2016-11" db="EMBL/GenBank/DDBJ databases">
        <authorList>
            <person name="Varghese N."/>
            <person name="Submissions S."/>
        </authorList>
    </citation>
    <scope>NUCLEOTIDE SEQUENCE [LARGE SCALE GENOMIC DNA]</scope>
    <source>
        <strain evidence="4">Sac-22</strain>
    </source>
</reference>
<dbReference type="PANTHER" id="PTHR11328:SF24">
    <property type="entry name" value="MAJOR FACILITATOR SUPERFAMILY (MFS) PROFILE DOMAIN-CONTAINING PROTEIN"/>
    <property type="match status" value="1"/>
</dbReference>
<organism evidence="3 4">
    <name type="scientific">Duganella sacchari</name>
    <dbReference type="NCBI Taxonomy" id="551987"/>
    <lineage>
        <taxon>Bacteria</taxon>
        <taxon>Pseudomonadati</taxon>
        <taxon>Pseudomonadota</taxon>
        <taxon>Betaproteobacteria</taxon>
        <taxon>Burkholderiales</taxon>
        <taxon>Oxalobacteraceae</taxon>
        <taxon>Telluria group</taxon>
        <taxon>Duganella</taxon>
    </lineage>
</organism>
<dbReference type="GO" id="GO:0015293">
    <property type="term" value="F:symporter activity"/>
    <property type="evidence" value="ECO:0007669"/>
    <property type="project" value="InterPro"/>
</dbReference>
<dbReference type="GO" id="GO:0008643">
    <property type="term" value="P:carbohydrate transport"/>
    <property type="evidence" value="ECO:0007669"/>
    <property type="project" value="InterPro"/>
</dbReference>
<keyword evidence="4" id="KW-1185">Reference proteome</keyword>
<dbReference type="SUPFAM" id="SSF103473">
    <property type="entry name" value="MFS general substrate transporter"/>
    <property type="match status" value="1"/>
</dbReference>
<keyword evidence="2" id="KW-1133">Transmembrane helix</keyword>
<accession>A0A1M7R4A2</accession>
<feature type="transmembrane region" description="Helical" evidence="2">
    <location>
        <begin position="301"/>
        <end position="324"/>
    </location>
</feature>
<dbReference type="InterPro" id="IPR036259">
    <property type="entry name" value="MFS_trans_sf"/>
</dbReference>